<evidence type="ECO:0000313" key="7">
    <source>
        <dbReference type="Proteomes" id="UP000549394"/>
    </source>
</evidence>
<dbReference type="PIRSF" id="PIRSF006232">
    <property type="entry name" value="Pirin"/>
    <property type="match status" value="1"/>
</dbReference>
<comment type="similarity">
    <text evidence="1 3">Belongs to the pirin family.</text>
</comment>
<dbReference type="InterPro" id="IPR012093">
    <property type="entry name" value="Pirin"/>
</dbReference>
<dbReference type="GO" id="GO:0008127">
    <property type="term" value="F:quercetin 2,3-dioxygenase activity"/>
    <property type="evidence" value="ECO:0007669"/>
    <property type="project" value="TreeGrafter"/>
</dbReference>
<name>A0A7I8VVN0_9ANNE</name>
<protein>
    <submittedName>
        <fullName evidence="6">DgyrCDS8867</fullName>
    </submittedName>
</protein>
<keyword evidence="7" id="KW-1185">Reference proteome</keyword>
<dbReference type="CDD" id="cd02909">
    <property type="entry name" value="cupin_pirin_N"/>
    <property type="match status" value="1"/>
</dbReference>
<dbReference type="InterPro" id="IPR014710">
    <property type="entry name" value="RmlC-like_jellyroll"/>
</dbReference>
<feature type="binding site" evidence="2">
    <location>
        <position position="100"/>
    </location>
    <ligand>
        <name>Fe cation</name>
        <dbReference type="ChEBI" id="CHEBI:24875"/>
    </ligand>
</feature>
<dbReference type="PANTHER" id="PTHR13903">
    <property type="entry name" value="PIRIN-RELATED"/>
    <property type="match status" value="1"/>
</dbReference>
<dbReference type="InterPro" id="IPR003829">
    <property type="entry name" value="Pirin_N_dom"/>
</dbReference>
<accession>A0A7I8VVN0</accession>
<organism evidence="6 7">
    <name type="scientific">Dimorphilus gyrociliatus</name>
    <dbReference type="NCBI Taxonomy" id="2664684"/>
    <lineage>
        <taxon>Eukaryota</taxon>
        <taxon>Metazoa</taxon>
        <taxon>Spiralia</taxon>
        <taxon>Lophotrochozoa</taxon>
        <taxon>Annelida</taxon>
        <taxon>Polychaeta</taxon>
        <taxon>Polychaeta incertae sedis</taxon>
        <taxon>Dinophilidae</taxon>
        <taxon>Dimorphilus</taxon>
    </lineage>
</organism>
<feature type="domain" description="Pirin C-terminal" evidence="5">
    <location>
        <begin position="170"/>
        <end position="275"/>
    </location>
</feature>
<feature type="binding site" evidence="2">
    <location>
        <position position="102"/>
    </location>
    <ligand>
        <name>Fe cation</name>
        <dbReference type="ChEBI" id="CHEBI:24875"/>
    </ligand>
</feature>
<evidence type="ECO:0000256" key="1">
    <source>
        <dbReference type="ARBA" id="ARBA00008416"/>
    </source>
</evidence>
<evidence type="ECO:0000259" key="4">
    <source>
        <dbReference type="Pfam" id="PF02678"/>
    </source>
</evidence>
<dbReference type="EMBL" id="CAJFCJ010000012">
    <property type="protein sequence ID" value="CAD5120292.1"/>
    <property type="molecule type" value="Genomic_DNA"/>
</dbReference>
<feature type="domain" description="Pirin N-terminal" evidence="4">
    <location>
        <begin position="23"/>
        <end position="117"/>
    </location>
</feature>
<dbReference type="OrthoDB" id="198735at2759"/>
<dbReference type="PANTHER" id="PTHR13903:SF8">
    <property type="entry name" value="PIRIN"/>
    <property type="match status" value="1"/>
</dbReference>
<keyword evidence="2" id="KW-0408">Iron</keyword>
<gene>
    <name evidence="6" type="ORF">DGYR_LOCUS8405</name>
</gene>
<dbReference type="GO" id="GO:0046872">
    <property type="term" value="F:metal ion binding"/>
    <property type="evidence" value="ECO:0007669"/>
    <property type="project" value="UniProtKB-KW"/>
</dbReference>
<dbReference type="CDD" id="cd02247">
    <property type="entry name" value="cupin_pirin_C"/>
    <property type="match status" value="1"/>
</dbReference>
<comment type="cofactor">
    <cofactor evidence="2">
        <name>Fe cation</name>
        <dbReference type="ChEBI" id="CHEBI:24875"/>
    </cofactor>
    <text evidence="2">Binds 1 Fe cation per subunit.</text>
</comment>
<evidence type="ECO:0000256" key="3">
    <source>
        <dbReference type="RuleBase" id="RU003457"/>
    </source>
</evidence>
<evidence type="ECO:0000313" key="6">
    <source>
        <dbReference type="EMBL" id="CAD5120292.1"/>
    </source>
</evidence>
<dbReference type="InterPro" id="IPR011051">
    <property type="entry name" value="RmlC_Cupin_sf"/>
</dbReference>
<dbReference type="Pfam" id="PF05726">
    <property type="entry name" value="Pirin_C"/>
    <property type="match status" value="1"/>
</dbReference>
<feature type="binding site" evidence="2">
    <location>
        <position position="56"/>
    </location>
    <ligand>
        <name>Fe cation</name>
        <dbReference type="ChEBI" id="CHEBI:24875"/>
    </ligand>
</feature>
<keyword evidence="2" id="KW-0479">Metal-binding</keyword>
<evidence type="ECO:0000259" key="5">
    <source>
        <dbReference type="Pfam" id="PF05726"/>
    </source>
</evidence>
<dbReference type="SUPFAM" id="SSF51182">
    <property type="entry name" value="RmlC-like cupins"/>
    <property type="match status" value="1"/>
</dbReference>
<dbReference type="Proteomes" id="UP000549394">
    <property type="component" value="Unassembled WGS sequence"/>
</dbReference>
<dbReference type="GO" id="GO:0005634">
    <property type="term" value="C:nucleus"/>
    <property type="evidence" value="ECO:0007669"/>
    <property type="project" value="TreeGrafter"/>
</dbReference>
<dbReference type="Gene3D" id="2.60.120.10">
    <property type="entry name" value="Jelly Rolls"/>
    <property type="match status" value="2"/>
</dbReference>
<evidence type="ECO:0000256" key="2">
    <source>
        <dbReference type="PIRSR" id="PIRSR006232-1"/>
    </source>
</evidence>
<proteinExistence type="inferred from homology"/>
<dbReference type="InterPro" id="IPR008778">
    <property type="entry name" value="Pirin_C_dom"/>
</dbReference>
<comment type="caution">
    <text evidence="6">The sequence shown here is derived from an EMBL/GenBank/DDBJ whole genome shotgun (WGS) entry which is preliminary data.</text>
</comment>
<dbReference type="AlphaFoldDB" id="A0A7I8VVN0"/>
<dbReference type="Pfam" id="PF02678">
    <property type="entry name" value="Pirin"/>
    <property type="match status" value="1"/>
</dbReference>
<feature type="binding site" evidence="2">
    <location>
        <position position="58"/>
    </location>
    <ligand>
        <name>Fe cation</name>
        <dbReference type="ChEBI" id="CHEBI:24875"/>
    </ligand>
</feature>
<reference evidence="6 7" key="1">
    <citation type="submission" date="2020-08" db="EMBL/GenBank/DDBJ databases">
        <authorList>
            <person name="Hejnol A."/>
        </authorList>
    </citation>
    <scope>NUCLEOTIDE SEQUENCE [LARGE SCALE GENOMIC DNA]</scope>
</reference>
<sequence length="287" mass="31825">MTCMRKVIDEIYGKETKEGVGAAVRRSIGGGKYSEFDPFLLLDDFTVSPPAGFPDHPHRGFETVTYMLSGRFRHQDFLGNSGVIGTGDIQWMTAGRGVVHCEMPDGENGGRGLQLWVNLSRNQKLCDSEYQDISHKDLPIAEKDGVQVRIIAGESMNVKSKIITKTPTVYLDFTLKPGSKFEQATFKGWSTFAYILDGIISFGGDGEEKDVSRHNTAIFSDGDSVRFINKGSETARFVFISGKPIGEPVCRRGPFVMTTQEEIEQALSDFKNGVNGFENAREWKSKV</sequence>